<dbReference type="PIRSF" id="PIRSF004962">
    <property type="entry name" value="UCP004962"/>
    <property type="match status" value="1"/>
</dbReference>
<dbReference type="RefSeq" id="WP_223792019.1">
    <property type="nucleotide sequence ID" value="NZ_JAIOUQ010000013.1"/>
</dbReference>
<dbReference type="Proteomes" id="UP000825933">
    <property type="component" value="Unassembled WGS sequence"/>
</dbReference>
<organism evidence="1 2">
    <name type="scientific">Methanobacterium spitsbergense</name>
    <dbReference type="NCBI Taxonomy" id="2874285"/>
    <lineage>
        <taxon>Archaea</taxon>
        <taxon>Methanobacteriati</taxon>
        <taxon>Methanobacteriota</taxon>
        <taxon>Methanomada group</taxon>
        <taxon>Methanobacteria</taxon>
        <taxon>Methanobacteriales</taxon>
        <taxon>Methanobacteriaceae</taxon>
        <taxon>Methanobacterium</taxon>
    </lineage>
</organism>
<proteinExistence type="predicted"/>
<reference evidence="2" key="1">
    <citation type="journal article" date="2022" name="Microbiol. Resour. Announc.">
        <title>Draft Genome Sequence of a Methanogenic Archaeon from West Spitsbergen Permafrost.</title>
        <authorList>
            <person name="Trubitsyn V."/>
            <person name="Rivkina E."/>
            <person name="Shcherbakova V."/>
        </authorList>
    </citation>
    <scope>NUCLEOTIDE SEQUENCE [LARGE SCALE GENOMIC DNA]</scope>
    <source>
        <strain evidence="2">VT</strain>
    </source>
</reference>
<accession>A0A8T5URS3</accession>
<keyword evidence="2" id="KW-1185">Reference proteome</keyword>
<dbReference type="Pfam" id="PF09897">
    <property type="entry name" value="DUF2124"/>
    <property type="match status" value="1"/>
</dbReference>
<dbReference type="Gene3D" id="3.40.50.2300">
    <property type="match status" value="1"/>
</dbReference>
<dbReference type="EMBL" id="JAIOUQ010000013">
    <property type="protein sequence ID" value="MBZ2166468.1"/>
    <property type="molecule type" value="Genomic_DNA"/>
</dbReference>
<comment type="caution">
    <text evidence="1">The sequence shown here is derived from an EMBL/GenBank/DDBJ whole genome shotgun (WGS) entry which is preliminary data.</text>
</comment>
<name>A0A8T5URS3_9EURY</name>
<dbReference type="AlphaFoldDB" id="A0A8T5URS3"/>
<protein>
    <submittedName>
        <fullName evidence="1">DUF2124 domain-containing protein</fullName>
    </submittedName>
</protein>
<sequence>MEKKSGIIGFTGAFRDSVKEIADGSKIVFTGSIAVCTPFIELLSYAIRDKNFDMVYVPVADLKKSKMINMQENIGFSVVDVPADPKGPDVVVVMGGLAMPKFGCSPEDVLKMIKEISVDHKPKIIGVCFMNIFERTGWTKKISYDVLIDTNMETTVS</sequence>
<evidence type="ECO:0000313" key="2">
    <source>
        <dbReference type="Proteomes" id="UP000825933"/>
    </source>
</evidence>
<gene>
    <name evidence="1" type="ORF">K8N75_10510</name>
</gene>
<dbReference type="InterPro" id="IPR009183">
    <property type="entry name" value="UCP004962"/>
</dbReference>
<evidence type="ECO:0000313" key="1">
    <source>
        <dbReference type="EMBL" id="MBZ2166468.1"/>
    </source>
</evidence>